<sequence length="187" mass="21714">MTCVGSDRKREPLYYPCQRDGISFCVFTPSKQFSKKLFLSPDYESFRDRYQDIAPTRKQLLCITEVVREMDYGATLRELEVDTIFVLGVYRSLRWLQYNPAYGITSPEEEERQAAFATIDHLASTNRTDDELTADAESKHVRRDYEKVSEVPLAEPQAVFCEKVKQRWAYVHPNAMGITYMLNPSTD</sequence>
<dbReference type="Proteomes" id="UP000198211">
    <property type="component" value="Unassembled WGS sequence"/>
</dbReference>
<dbReference type="EMBL" id="NBNE01002587">
    <property type="protein sequence ID" value="OWZ10022.1"/>
    <property type="molecule type" value="Genomic_DNA"/>
</dbReference>
<gene>
    <name evidence="1" type="ORF">PHMEG_00017189</name>
</gene>
<dbReference type="AlphaFoldDB" id="A0A225VXE8"/>
<evidence type="ECO:0000313" key="2">
    <source>
        <dbReference type="Proteomes" id="UP000198211"/>
    </source>
</evidence>
<organism evidence="1 2">
    <name type="scientific">Phytophthora megakarya</name>
    <dbReference type="NCBI Taxonomy" id="4795"/>
    <lineage>
        <taxon>Eukaryota</taxon>
        <taxon>Sar</taxon>
        <taxon>Stramenopiles</taxon>
        <taxon>Oomycota</taxon>
        <taxon>Peronosporomycetes</taxon>
        <taxon>Peronosporales</taxon>
        <taxon>Peronosporaceae</taxon>
        <taxon>Phytophthora</taxon>
    </lineage>
</organism>
<name>A0A225VXE8_9STRA</name>
<proteinExistence type="predicted"/>
<protein>
    <submittedName>
        <fullName evidence="1">Uncharacterized protein</fullName>
    </submittedName>
</protein>
<accession>A0A225VXE8</accession>
<evidence type="ECO:0000313" key="1">
    <source>
        <dbReference type="EMBL" id="OWZ10022.1"/>
    </source>
</evidence>
<reference evidence="2" key="1">
    <citation type="submission" date="2017-03" db="EMBL/GenBank/DDBJ databases">
        <title>Phytopthora megakarya and P. palmivora, two closely related causual agents of cacao black pod achieved similar genome size and gene model numbers by different mechanisms.</title>
        <authorList>
            <person name="Ali S."/>
            <person name="Shao J."/>
            <person name="Larry D.J."/>
            <person name="Kronmiller B."/>
            <person name="Shen D."/>
            <person name="Strem M.D."/>
            <person name="Melnick R.L."/>
            <person name="Guiltinan M.J."/>
            <person name="Tyler B.M."/>
            <person name="Meinhardt L.W."/>
            <person name="Bailey B.A."/>
        </authorList>
    </citation>
    <scope>NUCLEOTIDE SEQUENCE [LARGE SCALE GENOMIC DNA]</scope>
    <source>
        <strain evidence="2">zdho120</strain>
    </source>
</reference>
<dbReference type="OrthoDB" id="4951847at2759"/>
<comment type="caution">
    <text evidence="1">The sequence shown here is derived from an EMBL/GenBank/DDBJ whole genome shotgun (WGS) entry which is preliminary data.</text>
</comment>
<keyword evidence="2" id="KW-1185">Reference proteome</keyword>